<protein>
    <submittedName>
        <fullName evidence="2">Uncharacterized protein</fullName>
    </submittedName>
</protein>
<name>A0A918AZQ0_9ACTN</name>
<gene>
    <name evidence="2" type="ORF">GCM10010249_23130</name>
</gene>
<keyword evidence="3" id="KW-1185">Reference proteome</keyword>
<feature type="region of interest" description="Disordered" evidence="1">
    <location>
        <begin position="1"/>
        <end position="73"/>
    </location>
</feature>
<reference evidence="2" key="2">
    <citation type="submission" date="2020-09" db="EMBL/GenBank/DDBJ databases">
        <authorList>
            <person name="Sun Q."/>
            <person name="Ohkuma M."/>
        </authorList>
    </citation>
    <scope>NUCLEOTIDE SEQUENCE</scope>
    <source>
        <strain evidence="2">JCM 4335</strain>
    </source>
</reference>
<reference evidence="2" key="1">
    <citation type="journal article" date="2014" name="Int. J. Syst. Evol. Microbiol.">
        <title>Complete genome sequence of Corynebacterium casei LMG S-19264T (=DSM 44701T), isolated from a smear-ripened cheese.</title>
        <authorList>
            <consortium name="US DOE Joint Genome Institute (JGI-PGF)"/>
            <person name="Walter F."/>
            <person name="Albersmeier A."/>
            <person name="Kalinowski J."/>
            <person name="Ruckert C."/>
        </authorList>
    </citation>
    <scope>NUCLEOTIDE SEQUENCE</scope>
    <source>
        <strain evidence="2">JCM 4335</strain>
    </source>
</reference>
<proteinExistence type="predicted"/>
<dbReference type="EMBL" id="BMSV01000004">
    <property type="protein sequence ID" value="GGQ04124.1"/>
    <property type="molecule type" value="Genomic_DNA"/>
</dbReference>
<sequence length="73" mass="7700">MEKVSGEGAGGGTEKGAGEDVDRYVRDVMAHRLSWEDRRRRSAGALHPPVFPPSPPGPVDGPPACGERAHPQG</sequence>
<feature type="compositionally biased region" description="Basic and acidic residues" evidence="1">
    <location>
        <begin position="16"/>
        <end position="39"/>
    </location>
</feature>
<accession>A0A918AZQ0</accession>
<feature type="compositionally biased region" description="Pro residues" evidence="1">
    <location>
        <begin position="49"/>
        <end position="61"/>
    </location>
</feature>
<evidence type="ECO:0000313" key="3">
    <source>
        <dbReference type="Proteomes" id="UP000654123"/>
    </source>
</evidence>
<evidence type="ECO:0000313" key="2">
    <source>
        <dbReference type="EMBL" id="GGQ04124.1"/>
    </source>
</evidence>
<dbReference type="AlphaFoldDB" id="A0A918AZQ0"/>
<dbReference type="Proteomes" id="UP000654123">
    <property type="component" value="Unassembled WGS sequence"/>
</dbReference>
<organism evidence="2 3">
    <name type="scientific">Streptomyces roseolilacinus</name>
    <dbReference type="NCBI Taxonomy" id="66904"/>
    <lineage>
        <taxon>Bacteria</taxon>
        <taxon>Bacillati</taxon>
        <taxon>Actinomycetota</taxon>
        <taxon>Actinomycetes</taxon>
        <taxon>Kitasatosporales</taxon>
        <taxon>Streptomycetaceae</taxon>
        <taxon>Streptomyces</taxon>
    </lineage>
</organism>
<comment type="caution">
    <text evidence="2">The sequence shown here is derived from an EMBL/GenBank/DDBJ whole genome shotgun (WGS) entry which is preliminary data.</text>
</comment>
<evidence type="ECO:0000256" key="1">
    <source>
        <dbReference type="SAM" id="MobiDB-lite"/>
    </source>
</evidence>